<accession>A0ABR6TK67</accession>
<name>A0ABR6TK67_9FIRM</name>
<evidence type="ECO:0000313" key="4">
    <source>
        <dbReference type="Proteomes" id="UP000713904"/>
    </source>
</evidence>
<dbReference type="SUPFAM" id="SSF52266">
    <property type="entry name" value="SGNH hydrolase"/>
    <property type="match status" value="1"/>
</dbReference>
<keyword evidence="2" id="KW-1133">Transmembrane helix</keyword>
<comment type="caution">
    <text evidence="3">The sequence shown here is derived from an EMBL/GenBank/DDBJ whole genome shotgun (WGS) entry which is preliminary data.</text>
</comment>
<gene>
    <name evidence="3" type="primary">dltD</name>
    <name evidence="3" type="ORF">HLB29_03805</name>
</gene>
<keyword evidence="2" id="KW-0812">Transmembrane</keyword>
<dbReference type="NCBIfam" id="TIGR04092">
    <property type="entry name" value="LTA_DltD"/>
    <property type="match status" value="1"/>
</dbReference>
<keyword evidence="1" id="KW-1003">Cell membrane</keyword>
<feature type="transmembrane region" description="Helical" evidence="2">
    <location>
        <begin position="6"/>
        <end position="25"/>
    </location>
</feature>
<reference evidence="3 4" key="1">
    <citation type="submission" date="2020-05" db="EMBL/GenBank/DDBJ databases">
        <title>Draft genome of xy-202 and genomic insight in genome of the genus Peptostreptococcus.</title>
        <authorList>
            <person name="Zhang Z."/>
        </authorList>
    </citation>
    <scope>NUCLEOTIDE SEQUENCE [LARGE SCALE GENOMIC DNA]</scope>
    <source>
        <strain evidence="3 4">DSM 27025</strain>
    </source>
</reference>
<evidence type="ECO:0000256" key="2">
    <source>
        <dbReference type="SAM" id="Phobius"/>
    </source>
</evidence>
<evidence type="ECO:0000256" key="1">
    <source>
        <dbReference type="PIRNR" id="PIRNR021438"/>
    </source>
</evidence>
<keyword evidence="1 2" id="KW-0472">Membrane</keyword>
<sequence length="404" mass="47776">MKKLKYYIIPIITGFLCMTLLCYILDKYNNKLISEKNISKILYNSDSMIKNKGYFLNNYLSKKGYIMMFGSSELSHSTIHHPDYYFNRGNTKDGIVTIGKAYTQNLQHAISLGSLEKSKGKKVVLLLSMQWFMDENGVTNRHFQGRFSPEQFYKFMNNENVSDKTKIKAAKRISGLLEGNEEYLGEYIYSKKISEDSNFKTIYSVFQPYFIFRQNMVDLKDKGVLYKELNIVDNNINNQKIKRYSWKKEKKNALFNALKRVGNKPHMLGGKRLYIDKGYYKKNLRGRDKKFRGLYKNVNLNKSKEYEDLEVFLSVCKDMDIKPVIVMMPVMDDFYEFTGLNINKRNIYYNNIRNLTKKYDTKLLDLTSHDNDRYYLRDVMHIGNVGWVDISERIYNIYSEQKNN</sequence>
<keyword evidence="4" id="KW-1185">Reference proteome</keyword>
<dbReference type="Pfam" id="PF04914">
    <property type="entry name" value="DltD"/>
    <property type="match status" value="1"/>
</dbReference>
<protein>
    <recommendedName>
        <fullName evidence="1">Protein DltD</fullName>
    </recommendedName>
</protein>
<dbReference type="PANTHER" id="PTHR40039:SF1">
    <property type="entry name" value="PROTEIN DLTD"/>
    <property type="match status" value="1"/>
</dbReference>
<dbReference type="PIRSF" id="PIRSF021438">
    <property type="entry name" value="DltD"/>
    <property type="match status" value="1"/>
</dbReference>
<comment type="pathway">
    <text evidence="1">Cell wall biogenesis; lipoteichoic acid biosynthesis.</text>
</comment>
<dbReference type="PANTHER" id="PTHR40039">
    <property type="entry name" value="PROTEIN DLTD"/>
    <property type="match status" value="1"/>
</dbReference>
<dbReference type="InterPro" id="IPR023896">
    <property type="entry name" value="LTA_DltD"/>
</dbReference>
<organism evidence="3 4">
    <name type="scientific">Peptostreptococcus canis</name>
    <dbReference type="NCBI Taxonomy" id="1159213"/>
    <lineage>
        <taxon>Bacteria</taxon>
        <taxon>Bacillati</taxon>
        <taxon>Bacillota</taxon>
        <taxon>Clostridia</taxon>
        <taxon>Peptostreptococcales</taxon>
        <taxon>Peptostreptococcaceae</taxon>
        <taxon>Peptostreptococcus</taxon>
    </lineage>
</organism>
<dbReference type="RefSeq" id="WP_185623830.1">
    <property type="nucleotide sequence ID" value="NZ_JABGBW010000002.1"/>
</dbReference>
<proteinExistence type="inferred from homology"/>
<comment type="similarity">
    <text evidence="1">Belongs to the DltD family.</text>
</comment>
<dbReference type="Proteomes" id="UP000713904">
    <property type="component" value="Unassembled WGS sequence"/>
</dbReference>
<dbReference type="InterPro" id="IPR006998">
    <property type="entry name" value="DltD"/>
</dbReference>
<evidence type="ECO:0000313" key="3">
    <source>
        <dbReference type="EMBL" id="MBC2575805.1"/>
    </source>
</evidence>
<dbReference type="EMBL" id="JABGBW010000002">
    <property type="protein sequence ID" value="MBC2575805.1"/>
    <property type="molecule type" value="Genomic_DNA"/>
</dbReference>